<evidence type="ECO:0000313" key="2">
    <source>
        <dbReference type="EMBL" id="RZS74515.1"/>
    </source>
</evidence>
<sequence length="213" mass="24577">MKQIRTGLLLAVACFPTSVALSQTSDTSVMFNKENRHTVMMSVERPEKEAREALRLRLERSGLKERIVNNVAMYKDVVFPEISPEKIDIYTKVDKGPYNSSVVYMAVSRKNRNFTHGSFDSTLTVQVKTFLQSFTGDANRYSDNADISNQMDDITKEEKYYSQLLDEQTDLKKKRQDIDDKLLEIQNNLLLKRELIDKKKLAVQNARTKLSKQ</sequence>
<evidence type="ECO:0000256" key="1">
    <source>
        <dbReference type="SAM" id="SignalP"/>
    </source>
</evidence>
<dbReference type="AlphaFoldDB" id="A0A4Q7N2V3"/>
<keyword evidence="3" id="KW-1185">Reference proteome</keyword>
<reference evidence="2 3" key="1">
    <citation type="submission" date="2019-02" db="EMBL/GenBank/DDBJ databases">
        <title>Genomic Encyclopedia of Type Strains, Phase IV (KMG-IV): sequencing the most valuable type-strain genomes for metagenomic binning, comparative biology and taxonomic classification.</title>
        <authorList>
            <person name="Goeker M."/>
        </authorList>
    </citation>
    <scope>NUCLEOTIDE SEQUENCE [LARGE SCALE GENOMIC DNA]</scope>
    <source>
        <strain evidence="2 3">DSM 18116</strain>
    </source>
</reference>
<comment type="caution">
    <text evidence="2">The sequence shown here is derived from an EMBL/GenBank/DDBJ whole genome shotgun (WGS) entry which is preliminary data.</text>
</comment>
<evidence type="ECO:0000313" key="3">
    <source>
        <dbReference type="Proteomes" id="UP000293874"/>
    </source>
</evidence>
<dbReference type="OrthoDB" id="673176at2"/>
<feature type="signal peptide" evidence="1">
    <location>
        <begin position="1"/>
        <end position="22"/>
    </location>
</feature>
<organism evidence="2 3">
    <name type="scientific">Pseudobacter ginsenosidimutans</name>
    <dbReference type="NCBI Taxonomy" id="661488"/>
    <lineage>
        <taxon>Bacteria</taxon>
        <taxon>Pseudomonadati</taxon>
        <taxon>Bacteroidota</taxon>
        <taxon>Chitinophagia</taxon>
        <taxon>Chitinophagales</taxon>
        <taxon>Chitinophagaceae</taxon>
        <taxon>Pseudobacter</taxon>
    </lineage>
</organism>
<dbReference type="EMBL" id="SGXA01000001">
    <property type="protein sequence ID" value="RZS74515.1"/>
    <property type="molecule type" value="Genomic_DNA"/>
</dbReference>
<keyword evidence="1" id="KW-0732">Signal</keyword>
<protein>
    <recommendedName>
        <fullName evidence="4">DUF4468 domain-containing protein</fullName>
    </recommendedName>
</protein>
<feature type="chain" id="PRO_5020324516" description="DUF4468 domain-containing protein" evidence="1">
    <location>
        <begin position="23"/>
        <end position="213"/>
    </location>
</feature>
<evidence type="ECO:0008006" key="4">
    <source>
        <dbReference type="Google" id="ProtNLM"/>
    </source>
</evidence>
<proteinExistence type="predicted"/>
<dbReference type="RefSeq" id="WP_130538975.1">
    <property type="nucleotide sequence ID" value="NZ_CP042431.1"/>
</dbReference>
<dbReference type="Proteomes" id="UP000293874">
    <property type="component" value="Unassembled WGS sequence"/>
</dbReference>
<gene>
    <name evidence="2" type="ORF">EV199_0363</name>
</gene>
<accession>A0A4Q7N2V3</accession>
<name>A0A4Q7N2V3_9BACT</name>